<organism evidence="5 6">
    <name type="scientific">Plakobranchus ocellatus</name>
    <dbReference type="NCBI Taxonomy" id="259542"/>
    <lineage>
        <taxon>Eukaryota</taxon>
        <taxon>Metazoa</taxon>
        <taxon>Spiralia</taxon>
        <taxon>Lophotrochozoa</taxon>
        <taxon>Mollusca</taxon>
        <taxon>Gastropoda</taxon>
        <taxon>Heterobranchia</taxon>
        <taxon>Euthyneura</taxon>
        <taxon>Panpulmonata</taxon>
        <taxon>Sacoglossa</taxon>
        <taxon>Placobranchoidea</taxon>
        <taxon>Plakobranchidae</taxon>
        <taxon>Plakobranchus</taxon>
    </lineage>
</organism>
<dbReference type="GO" id="GO:0046872">
    <property type="term" value="F:metal ion binding"/>
    <property type="evidence" value="ECO:0007669"/>
    <property type="project" value="UniProtKB-KW"/>
</dbReference>
<dbReference type="GO" id="GO:0007165">
    <property type="term" value="P:signal transduction"/>
    <property type="evidence" value="ECO:0007669"/>
    <property type="project" value="InterPro"/>
</dbReference>
<dbReference type="PRINTS" id="PR00387">
    <property type="entry name" value="PDIESTERASE1"/>
</dbReference>
<keyword evidence="6" id="KW-1185">Reference proteome</keyword>
<keyword evidence="1 3" id="KW-0479">Metal-binding</keyword>
<evidence type="ECO:0000256" key="2">
    <source>
        <dbReference type="ARBA" id="ARBA00022801"/>
    </source>
</evidence>
<accession>A0AAV4DVK0</accession>
<dbReference type="InterPro" id="IPR036971">
    <property type="entry name" value="PDEase_catalytic_dom_sf"/>
</dbReference>
<evidence type="ECO:0000256" key="1">
    <source>
        <dbReference type="ARBA" id="ARBA00022723"/>
    </source>
</evidence>
<feature type="domain" description="PDEase" evidence="4">
    <location>
        <begin position="1"/>
        <end position="196"/>
    </location>
</feature>
<dbReference type="AlphaFoldDB" id="A0AAV4DVK0"/>
<evidence type="ECO:0000313" key="6">
    <source>
        <dbReference type="Proteomes" id="UP000735302"/>
    </source>
</evidence>
<dbReference type="SUPFAM" id="SSF109604">
    <property type="entry name" value="HD-domain/PDEase-like"/>
    <property type="match status" value="1"/>
</dbReference>
<dbReference type="Gene3D" id="1.10.1300.10">
    <property type="entry name" value="3'5'-cyclic nucleotide phosphodiesterase, catalytic domain"/>
    <property type="match status" value="1"/>
</dbReference>
<proteinExistence type="predicted"/>
<gene>
    <name evidence="5" type="ORF">PoB_007444100</name>
</gene>
<keyword evidence="2" id="KW-0378">Hydrolase</keyword>
<protein>
    <submittedName>
        <fullName evidence="5">Phosphodiesterase</fullName>
    </submittedName>
</protein>
<dbReference type="EMBL" id="BLXT01008368">
    <property type="protein sequence ID" value="GFO47936.1"/>
    <property type="molecule type" value="Genomic_DNA"/>
</dbReference>
<feature type="binding site" evidence="3">
    <location>
        <position position="101"/>
    </location>
    <ligand>
        <name>Zn(2+)</name>
        <dbReference type="ChEBI" id="CHEBI:29105"/>
        <label>1</label>
    </ligand>
</feature>
<dbReference type="PROSITE" id="PS51845">
    <property type="entry name" value="PDEASE_I_2"/>
    <property type="match status" value="1"/>
</dbReference>
<name>A0AAV4DVK0_9GAST</name>
<sequence length="207" mass="23798">MVQSASPLAAIYSTSTMEHHHFNQTVTILQNEGHNIFKYLSSDDYKQVLSDIKQSILATDLAVFFKNKTELNSILSTGKGFDWDAVQHRNILTAVTMTACDLCAMFKPWDVQQKLVYVIMEEFWQQGDEEKKRGITPVEMMDRSKKDELPNLEVGFIQSICVPCYELMFQVMPDTKPMLDGARSNLERWKMMAEELESRRKISISDG</sequence>
<dbReference type="Proteomes" id="UP000735302">
    <property type="component" value="Unassembled WGS sequence"/>
</dbReference>
<evidence type="ECO:0000256" key="3">
    <source>
        <dbReference type="PIRSR" id="PIRSR623088-3"/>
    </source>
</evidence>
<dbReference type="InterPro" id="IPR002073">
    <property type="entry name" value="PDEase_catalytic_dom"/>
</dbReference>
<evidence type="ECO:0000259" key="4">
    <source>
        <dbReference type="PROSITE" id="PS51845"/>
    </source>
</evidence>
<dbReference type="GO" id="GO:0004114">
    <property type="term" value="F:3',5'-cyclic-nucleotide phosphodiesterase activity"/>
    <property type="evidence" value="ECO:0007669"/>
    <property type="project" value="InterPro"/>
</dbReference>
<reference evidence="5 6" key="1">
    <citation type="journal article" date="2021" name="Elife">
        <title>Chloroplast acquisition without the gene transfer in kleptoplastic sea slugs, Plakobranchus ocellatus.</title>
        <authorList>
            <person name="Maeda T."/>
            <person name="Takahashi S."/>
            <person name="Yoshida T."/>
            <person name="Shimamura S."/>
            <person name="Takaki Y."/>
            <person name="Nagai Y."/>
            <person name="Toyoda A."/>
            <person name="Suzuki Y."/>
            <person name="Arimoto A."/>
            <person name="Ishii H."/>
            <person name="Satoh N."/>
            <person name="Nishiyama T."/>
            <person name="Hasebe M."/>
            <person name="Maruyama T."/>
            <person name="Minagawa J."/>
            <person name="Obokata J."/>
            <person name="Shigenobu S."/>
        </authorList>
    </citation>
    <scope>NUCLEOTIDE SEQUENCE [LARGE SCALE GENOMIC DNA]</scope>
</reference>
<evidence type="ECO:0000313" key="5">
    <source>
        <dbReference type="EMBL" id="GFO47936.1"/>
    </source>
</evidence>
<dbReference type="InterPro" id="IPR023088">
    <property type="entry name" value="PDEase"/>
</dbReference>
<dbReference type="Pfam" id="PF00233">
    <property type="entry name" value="PDEase_I"/>
    <property type="match status" value="1"/>
</dbReference>
<dbReference type="PANTHER" id="PTHR11347">
    <property type="entry name" value="CYCLIC NUCLEOTIDE PHOSPHODIESTERASE"/>
    <property type="match status" value="1"/>
</dbReference>
<comment type="caution">
    <text evidence="5">The sequence shown here is derived from an EMBL/GenBank/DDBJ whole genome shotgun (WGS) entry which is preliminary data.</text>
</comment>